<dbReference type="PANTHER" id="PTHR30486">
    <property type="entry name" value="TWITCHING MOTILITY PROTEIN PILT"/>
    <property type="match status" value="1"/>
</dbReference>
<comment type="similarity">
    <text evidence="1">Belongs to the GSP E family.</text>
</comment>
<dbReference type="Pfam" id="PF00437">
    <property type="entry name" value="T2SSE"/>
    <property type="match status" value="1"/>
</dbReference>
<dbReference type="Gene3D" id="3.40.50.300">
    <property type="entry name" value="P-loop containing nucleotide triphosphate hydrolases"/>
    <property type="match status" value="1"/>
</dbReference>
<accession>A0A2L2XCA9</accession>
<feature type="region of interest" description="Disordered" evidence="2">
    <location>
        <begin position="1"/>
        <end position="31"/>
    </location>
</feature>
<keyword evidence="4" id="KW-0378">Hydrolase</keyword>
<dbReference type="SUPFAM" id="SSF52540">
    <property type="entry name" value="P-loop containing nucleoside triphosphate hydrolases"/>
    <property type="match status" value="1"/>
</dbReference>
<dbReference type="InterPro" id="IPR001482">
    <property type="entry name" value="T2SS/T4SS_dom"/>
</dbReference>
<evidence type="ECO:0000256" key="2">
    <source>
        <dbReference type="SAM" id="MobiDB-lite"/>
    </source>
</evidence>
<dbReference type="Gene3D" id="3.30.450.380">
    <property type="match status" value="1"/>
</dbReference>
<organism evidence="4 5">
    <name type="scientific">Desulfocucumis palustris</name>
    <dbReference type="NCBI Taxonomy" id="1898651"/>
    <lineage>
        <taxon>Bacteria</taxon>
        <taxon>Bacillati</taxon>
        <taxon>Bacillota</taxon>
        <taxon>Clostridia</taxon>
        <taxon>Eubacteriales</taxon>
        <taxon>Desulfocucumaceae</taxon>
        <taxon>Desulfocucumis</taxon>
    </lineage>
</organism>
<sequence length="441" mass="49686">MQKRLAGSPQVPQLGLNSEAPGANAGNASMDEILKDIRAEAQEKLKAKFQSHEISDRSSENTRKRVRKEIIEIIESKTTLSKPEQLYLAEKLIDDLLGYGPLEVFFNPPLSDQVTEIKVNRWDHIRIEKNGIDMPAVDDKGNPLRFRDENHARDVLDRMLAPTGRKVDGSTPCVSARLPDGSRLMAQIPPVAVDGTIITIRRFKTDMSMEKLLEYGALNEEIKDFLSRAVYSRLNIFISGATGSGKSATLSCLTMYIPENESIITIEDPAELQLKHPNVRRLEAKPKNIEGEGEVTTWELVAQALRMAPKRIIVGECRNNEALDMVQAMGTGHDGSMSTGHANSADHMLNNRLVNLIQGTGRELPYETIIRMLADSIDIVVHQQQQRDGRRRIDHIAEVVGYEKVAGKYKVKLNNIFEYSKEKDTWLRTEHIFTRQERLVL</sequence>
<protein>
    <submittedName>
        <fullName evidence="4">Type II/IV secretion system ATP hydrolase</fullName>
    </submittedName>
</protein>
<dbReference type="AlphaFoldDB" id="A0A2L2XCA9"/>
<dbReference type="PANTHER" id="PTHR30486:SF15">
    <property type="entry name" value="TYPE II_IV SECRETION SYSTEM ATPASE"/>
    <property type="match status" value="1"/>
</dbReference>
<reference evidence="5" key="1">
    <citation type="submission" date="2018-02" db="EMBL/GenBank/DDBJ databases">
        <title>Genome sequence of Desulfocucumis palustris strain NAW-5.</title>
        <authorList>
            <person name="Watanabe M."/>
            <person name="Kojima H."/>
            <person name="Fukui M."/>
        </authorList>
    </citation>
    <scope>NUCLEOTIDE SEQUENCE [LARGE SCALE GENOMIC DNA]</scope>
    <source>
        <strain evidence="5">NAW-5</strain>
    </source>
</reference>
<dbReference type="GO" id="GO:0016887">
    <property type="term" value="F:ATP hydrolysis activity"/>
    <property type="evidence" value="ECO:0007669"/>
    <property type="project" value="InterPro"/>
</dbReference>
<gene>
    <name evidence="4" type="ORF">DCCM_3080</name>
</gene>
<evidence type="ECO:0000256" key="1">
    <source>
        <dbReference type="ARBA" id="ARBA00006611"/>
    </source>
</evidence>
<comment type="caution">
    <text evidence="4">The sequence shown here is derived from an EMBL/GenBank/DDBJ whole genome shotgun (WGS) entry which is preliminary data.</text>
</comment>
<dbReference type="EMBL" id="BFAV01000125">
    <property type="protein sequence ID" value="GBF33969.1"/>
    <property type="molecule type" value="Genomic_DNA"/>
</dbReference>
<dbReference type="Proteomes" id="UP000239549">
    <property type="component" value="Unassembled WGS sequence"/>
</dbReference>
<evidence type="ECO:0000259" key="3">
    <source>
        <dbReference type="Pfam" id="PF00437"/>
    </source>
</evidence>
<feature type="domain" description="Bacterial type II secretion system protein E" evidence="3">
    <location>
        <begin position="116"/>
        <end position="386"/>
    </location>
</feature>
<dbReference type="InterPro" id="IPR027417">
    <property type="entry name" value="P-loop_NTPase"/>
</dbReference>
<dbReference type="CDD" id="cd01130">
    <property type="entry name" value="VirB11-like_ATPase"/>
    <property type="match status" value="1"/>
</dbReference>
<proteinExistence type="inferred from homology"/>
<name>A0A2L2XCA9_9FIRM</name>
<dbReference type="InterPro" id="IPR050921">
    <property type="entry name" value="T4SS_GSP_E_ATPase"/>
</dbReference>
<keyword evidence="5" id="KW-1185">Reference proteome</keyword>
<evidence type="ECO:0000313" key="4">
    <source>
        <dbReference type="EMBL" id="GBF33969.1"/>
    </source>
</evidence>
<evidence type="ECO:0000313" key="5">
    <source>
        <dbReference type="Proteomes" id="UP000239549"/>
    </source>
</evidence>